<proteinExistence type="predicted"/>
<dbReference type="EMBL" id="FPAB01000005">
    <property type="protein sequence ID" value="SFS99602.1"/>
    <property type="molecule type" value="Genomic_DNA"/>
</dbReference>
<name>A0A1I6UDT4_9ACTN</name>
<dbReference type="Proteomes" id="UP000198873">
    <property type="component" value="Unassembled WGS sequence"/>
</dbReference>
<evidence type="ECO:0000313" key="1">
    <source>
        <dbReference type="EMBL" id="SFS99602.1"/>
    </source>
</evidence>
<accession>A0A1I6UDT4</accession>
<reference evidence="2" key="1">
    <citation type="submission" date="2016-10" db="EMBL/GenBank/DDBJ databases">
        <authorList>
            <person name="Varghese N."/>
            <person name="Submissions S."/>
        </authorList>
    </citation>
    <scope>NUCLEOTIDE SEQUENCE [LARGE SCALE GENOMIC DNA]</scope>
    <source>
        <strain evidence="2">CGMCC 4.7047</strain>
    </source>
</reference>
<evidence type="ECO:0000313" key="2">
    <source>
        <dbReference type="Proteomes" id="UP000198873"/>
    </source>
</evidence>
<sequence>MSGGWAWSVPITADSVQVGDAISVGGRTLIVADLCQLPGGAGKMVRFHSGERLTLHPRSVLVATRIGPPPVRAYRRRGAER</sequence>
<gene>
    <name evidence="1" type="ORF">SAMN05444716_105491</name>
</gene>
<keyword evidence="2" id="KW-1185">Reference proteome</keyword>
<organism evidence="1 2">
    <name type="scientific">Streptomyces harbinensis</name>
    <dbReference type="NCBI Taxonomy" id="1176198"/>
    <lineage>
        <taxon>Bacteria</taxon>
        <taxon>Bacillati</taxon>
        <taxon>Actinomycetota</taxon>
        <taxon>Actinomycetes</taxon>
        <taxon>Kitasatosporales</taxon>
        <taxon>Streptomycetaceae</taxon>
        <taxon>Streptomyces</taxon>
    </lineage>
</organism>
<dbReference type="AlphaFoldDB" id="A0A1I6UDT4"/>
<protein>
    <submittedName>
        <fullName evidence="1">Uncharacterized protein</fullName>
    </submittedName>
</protein>
<dbReference type="STRING" id="1176198.SAMN05444716_105491"/>